<evidence type="ECO:0000256" key="1">
    <source>
        <dbReference type="ARBA" id="ARBA00004651"/>
    </source>
</evidence>
<feature type="non-terminal residue" evidence="11">
    <location>
        <position position="1"/>
    </location>
</feature>
<feature type="transmembrane region" description="Helical" evidence="9">
    <location>
        <begin position="203"/>
        <end position="225"/>
    </location>
</feature>
<evidence type="ECO:0000256" key="5">
    <source>
        <dbReference type="ARBA" id="ARBA00022692"/>
    </source>
</evidence>
<dbReference type="InterPro" id="IPR050549">
    <property type="entry name" value="MFS_Trehalose_Transporter"/>
</dbReference>
<dbReference type="OrthoDB" id="6818694at2759"/>
<comment type="caution">
    <text evidence="11">The sequence shown here is derived from an EMBL/GenBank/DDBJ whole genome shotgun (WGS) entry which is preliminary data.</text>
</comment>
<feature type="transmembrane region" description="Helical" evidence="9">
    <location>
        <begin position="338"/>
        <end position="358"/>
    </location>
</feature>
<proteinExistence type="predicted"/>
<keyword evidence="5 9" id="KW-0812">Transmembrane</keyword>
<dbReference type="InterPro" id="IPR005828">
    <property type="entry name" value="MFS_sugar_transport-like"/>
</dbReference>
<evidence type="ECO:0000256" key="4">
    <source>
        <dbReference type="ARBA" id="ARBA00022597"/>
    </source>
</evidence>
<accession>A0A8K0DHJ3</accession>
<keyword evidence="3" id="KW-1003">Cell membrane</keyword>
<sequence length="422" mass="46547">EEGSWVASSFILGSIPGCVYAGWAVEKFGRRRSLLLSFIPLFFPWIVIIFAKSTLVLCISRFFAGFGFSIVTASGSMYAGEIAEKDIRGKLGTAFNLMKLTGSLFVLTIGPFVSYTVLAISCSILPVIFLTLFYFMPESPYYLIKIGQRDAARESLIILSKDNRTKEEIETQLKEIEKNVEYTNQHKSTLWELLSKKEYRKSVIVIIGIKLIQQLTGIFAIEAYMQTIIESSGSSISPEISSIICGVIQLPAAMFAATIVDKAGRKPLLIISCLGCCVALIGESIYFYLQDVAKSDVSYLSWLPTTGLVIYLIMNPIGIFTLPYILLGELFATNIKAVAISASTIFGVTLGFFVTKFFEPLSEILGLHVTFGMFALACVLGILFVVFIQPETKGKTLAEIQEKLNRDKNGNKGLDVIACHHL</sequence>
<keyword evidence="7 9" id="KW-0472">Membrane</keyword>
<dbReference type="FunFam" id="1.20.1250.20:FF:000218">
    <property type="entry name" value="facilitated trehalose transporter Tret1"/>
    <property type="match status" value="1"/>
</dbReference>
<dbReference type="Pfam" id="PF00083">
    <property type="entry name" value="Sugar_tr"/>
    <property type="match status" value="1"/>
</dbReference>
<feature type="transmembrane region" description="Helical" evidence="9">
    <location>
        <begin position="34"/>
        <end position="53"/>
    </location>
</feature>
<organism evidence="11 12">
    <name type="scientific">Ignelater luminosus</name>
    <name type="common">Cucubano</name>
    <name type="synonym">Pyrophorus luminosus</name>
    <dbReference type="NCBI Taxonomy" id="2038154"/>
    <lineage>
        <taxon>Eukaryota</taxon>
        <taxon>Metazoa</taxon>
        <taxon>Ecdysozoa</taxon>
        <taxon>Arthropoda</taxon>
        <taxon>Hexapoda</taxon>
        <taxon>Insecta</taxon>
        <taxon>Pterygota</taxon>
        <taxon>Neoptera</taxon>
        <taxon>Endopterygota</taxon>
        <taxon>Coleoptera</taxon>
        <taxon>Polyphaga</taxon>
        <taxon>Elateriformia</taxon>
        <taxon>Elateroidea</taxon>
        <taxon>Elateridae</taxon>
        <taxon>Agrypninae</taxon>
        <taxon>Pyrophorini</taxon>
        <taxon>Ignelater</taxon>
    </lineage>
</organism>
<evidence type="ECO:0000256" key="7">
    <source>
        <dbReference type="ARBA" id="ARBA00023136"/>
    </source>
</evidence>
<keyword evidence="8" id="KW-0175">Coiled coil</keyword>
<dbReference type="InterPro" id="IPR005829">
    <property type="entry name" value="Sugar_transporter_CS"/>
</dbReference>
<feature type="transmembrane region" description="Helical" evidence="9">
    <location>
        <begin position="240"/>
        <end position="260"/>
    </location>
</feature>
<dbReference type="PROSITE" id="PS00216">
    <property type="entry name" value="SUGAR_TRANSPORT_1"/>
    <property type="match status" value="2"/>
</dbReference>
<feature type="transmembrane region" description="Helical" evidence="9">
    <location>
        <begin position="267"/>
        <end position="288"/>
    </location>
</feature>
<dbReference type="EMBL" id="VTPC01001036">
    <property type="protein sequence ID" value="KAF2903396.1"/>
    <property type="molecule type" value="Genomic_DNA"/>
</dbReference>
<evidence type="ECO:0000313" key="12">
    <source>
        <dbReference type="Proteomes" id="UP000801492"/>
    </source>
</evidence>
<name>A0A8K0DHJ3_IGNLU</name>
<dbReference type="PANTHER" id="PTHR48021:SF46">
    <property type="entry name" value="MAJOR FACILITATOR SUPERFAMILY (MFS) PROFILE DOMAIN-CONTAINING PROTEIN"/>
    <property type="match status" value="1"/>
</dbReference>
<evidence type="ECO:0000256" key="9">
    <source>
        <dbReference type="SAM" id="Phobius"/>
    </source>
</evidence>
<dbReference type="PANTHER" id="PTHR48021">
    <property type="match status" value="1"/>
</dbReference>
<evidence type="ECO:0000256" key="2">
    <source>
        <dbReference type="ARBA" id="ARBA00022448"/>
    </source>
</evidence>
<feature type="coiled-coil region" evidence="8">
    <location>
        <begin position="159"/>
        <end position="186"/>
    </location>
</feature>
<dbReference type="Proteomes" id="UP000801492">
    <property type="component" value="Unassembled WGS sequence"/>
</dbReference>
<evidence type="ECO:0000256" key="3">
    <source>
        <dbReference type="ARBA" id="ARBA00022475"/>
    </source>
</evidence>
<dbReference type="Gene3D" id="1.20.1250.20">
    <property type="entry name" value="MFS general substrate transporter like domains"/>
    <property type="match status" value="1"/>
</dbReference>
<dbReference type="GO" id="GO:0005886">
    <property type="term" value="C:plasma membrane"/>
    <property type="evidence" value="ECO:0007669"/>
    <property type="project" value="UniProtKB-SubCell"/>
</dbReference>
<dbReference type="PROSITE" id="PS50850">
    <property type="entry name" value="MFS"/>
    <property type="match status" value="1"/>
</dbReference>
<dbReference type="GO" id="GO:0022857">
    <property type="term" value="F:transmembrane transporter activity"/>
    <property type="evidence" value="ECO:0007669"/>
    <property type="project" value="InterPro"/>
</dbReference>
<feature type="transmembrane region" description="Helical" evidence="9">
    <location>
        <begin position="308"/>
        <end position="326"/>
    </location>
</feature>
<gene>
    <name evidence="11" type="ORF">ILUMI_02774</name>
</gene>
<feature type="domain" description="Major facilitator superfamily (MFS) profile" evidence="10">
    <location>
        <begin position="1"/>
        <end position="393"/>
    </location>
</feature>
<keyword evidence="4" id="KW-0762">Sugar transport</keyword>
<dbReference type="InterPro" id="IPR020846">
    <property type="entry name" value="MFS_dom"/>
</dbReference>
<evidence type="ECO:0000256" key="8">
    <source>
        <dbReference type="SAM" id="Coils"/>
    </source>
</evidence>
<feature type="transmembrane region" description="Helical" evidence="9">
    <location>
        <begin position="6"/>
        <end position="25"/>
    </location>
</feature>
<keyword evidence="12" id="KW-1185">Reference proteome</keyword>
<keyword evidence="6 9" id="KW-1133">Transmembrane helix</keyword>
<feature type="transmembrane region" description="Helical" evidence="9">
    <location>
        <begin position="115"/>
        <end position="135"/>
    </location>
</feature>
<reference evidence="11" key="1">
    <citation type="submission" date="2019-08" db="EMBL/GenBank/DDBJ databases">
        <title>The genome of the North American firefly Photinus pyralis.</title>
        <authorList>
            <consortium name="Photinus pyralis genome working group"/>
            <person name="Fallon T.R."/>
            <person name="Sander Lower S.E."/>
            <person name="Weng J.-K."/>
        </authorList>
    </citation>
    <scope>NUCLEOTIDE SEQUENCE</scope>
    <source>
        <strain evidence="11">TRF0915ILg1</strain>
        <tissue evidence="11">Whole body</tissue>
    </source>
</reference>
<evidence type="ECO:0000313" key="11">
    <source>
        <dbReference type="EMBL" id="KAF2903396.1"/>
    </source>
</evidence>
<evidence type="ECO:0000256" key="6">
    <source>
        <dbReference type="ARBA" id="ARBA00022989"/>
    </source>
</evidence>
<feature type="transmembrane region" description="Helical" evidence="9">
    <location>
        <begin position="364"/>
        <end position="388"/>
    </location>
</feature>
<dbReference type="SUPFAM" id="SSF103473">
    <property type="entry name" value="MFS general substrate transporter"/>
    <property type="match status" value="1"/>
</dbReference>
<keyword evidence="2" id="KW-0813">Transport</keyword>
<comment type="subcellular location">
    <subcellularLocation>
        <location evidence="1">Cell membrane</location>
        <topology evidence="1">Multi-pass membrane protein</topology>
    </subcellularLocation>
</comment>
<dbReference type="InterPro" id="IPR036259">
    <property type="entry name" value="MFS_trans_sf"/>
</dbReference>
<feature type="transmembrane region" description="Helical" evidence="9">
    <location>
        <begin position="59"/>
        <end position="79"/>
    </location>
</feature>
<dbReference type="AlphaFoldDB" id="A0A8K0DHJ3"/>
<evidence type="ECO:0000259" key="10">
    <source>
        <dbReference type="PROSITE" id="PS50850"/>
    </source>
</evidence>
<protein>
    <recommendedName>
        <fullName evidence="10">Major facilitator superfamily (MFS) profile domain-containing protein</fullName>
    </recommendedName>
</protein>